<keyword evidence="1" id="KW-0812">Transmembrane</keyword>
<organism evidence="2">
    <name type="scientific">Psilocybe cubensis</name>
    <name type="common">Psychedelic mushroom</name>
    <name type="synonym">Stropharia cubensis</name>
    <dbReference type="NCBI Taxonomy" id="181762"/>
    <lineage>
        <taxon>Eukaryota</taxon>
        <taxon>Fungi</taxon>
        <taxon>Dikarya</taxon>
        <taxon>Basidiomycota</taxon>
        <taxon>Agaricomycotina</taxon>
        <taxon>Agaricomycetes</taxon>
        <taxon>Agaricomycetidae</taxon>
        <taxon>Agaricales</taxon>
        <taxon>Agaricineae</taxon>
        <taxon>Strophariaceae</taxon>
        <taxon>Psilocybe</taxon>
    </lineage>
</organism>
<dbReference type="EMBL" id="JAFIQS010000002">
    <property type="protein sequence ID" value="KAG5172140.1"/>
    <property type="molecule type" value="Genomic_DNA"/>
</dbReference>
<sequence length="289" mass="32960">MPQEHFRVPLLSSVEDPQMAASPEQHICVCDACGQTIQKAEFQRGNNMWLQWTIIVCLLCTIFNCLVSIDISPPKFNRFIPAIHKGQYNSLKRPSPFIGLEKIQTSTSPRTLINYPQVIAQIDASNPRRIFDDDPKRYMSFTGYVSPEDRRVMVSPSISTIVQFRAIDFGMEKCELKLLIPANRNSSSGLPFLLSIHRLETTQPINTKELSFHNSPRRLTAVANLEFFPNTGVAWQRTFHCAWDDILTFDIGCSDEVGFQSDACSLEWWQNKEEDKPTQGIFMVQHSTV</sequence>
<evidence type="ECO:0000313" key="2">
    <source>
        <dbReference type="EMBL" id="KAG5172140.1"/>
    </source>
</evidence>
<name>A0A8H7Y6P4_PSICU</name>
<evidence type="ECO:0008006" key="3">
    <source>
        <dbReference type="Google" id="ProtNLM"/>
    </source>
</evidence>
<keyword evidence="1" id="KW-0472">Membrane</keyword>
<gene>
    <name evidence="2" type="ORF">JR316_001635</name>
</gene>
<dbReference type="AlphaFoldDB" id="A0A8H7Y6P4"/>
<comment type="caution">
    <text evidence="2">The sequence shown here is derived from an EMBL/GenBank/DDBJ whole genome shotgun (WGS) entry which is preliminary data.</text>
</comment>
<protein>
    <recommendedName>
        <fullName evidence="3">Ubiquitin 3 binding protein But2 C-terminal domain-containing protein</fullName>
    </recommendedName>
</protein>
<reference evidence="2" key="1">
    <citation type="submission" date="2021-02" db="EMBL/GenBank/DDBJ databases">
        <title>Psilocybe cubensis genome.</title>
        <authorList>
            <person name="Mckernan K.J."/>
            <person name="Crawford S."/>
            <person name="Trippe A."/>
            <person name="Kane L.T."/>
            <person name="Mclaughlin S."/>
        </authorList>
    </citation>
    <scope>NUCLEOTIDE SEQUENCE [LARGE SCALE GENOMIC DNA]</scope>
    <source>
        <strain evidence="2">MGC-MH-2018</strain>
    </source>
</reference>
<keyword evidence="1" id="KW-1133">Transmembrane helix</keyword>
<dbReference type="OrthoDB" id="3350619at2759"/>
<accession>A0A8H7Y6P4</accession>
<feature type="transmembrane region" description="Helical" evidence="1">
    <location>
        <begin position="49"/>
        <end position="69"/>
    </location>
</feature>
<evidence type="ECO:0000256" key="1">
    <source>
        <dbReference type="SAM" id="Phobius"/>
    </source>
</evidence>
<proteinExistence type="predicted"/>